<dbReference type="EMBL" id="JAJJMB010001494">
    <property type="protein sequence ID" value="KAI3956742.1"/>
    <property type="molecule type" value="Genomic_DNA"/>
</dbReference>
<dbReference type="SUPFAM" id="SSF53474">
    <property type="entry name" value="alpha/beta-Hydrolases"/>
    <property type="match status" value="1"/>
</dbReference>
<evidence type="ECO:0000313" key="2">
    <source>
        <dbReference type="EMBL" id="KAI3956742.1"/>
    </source>
</evidence>
<dbReference type="Pfam" id="PF12146">
    <property type="entry name" value="Hydrolase_4"/>
    <property type="match status" value="2"/>
</dbReference>
<comment type="caution">
    <text evidence="2">The sequence shown here is derived from an EMBL/GenBank/DDBJ whole genome shotgun (WGS) entry which is preliminary data.</text>
</comment>
<name>A0AAD4THR5_9MAGN</name>
<dbReference type="InterPro" id="IPR022742">
    <property type="entry name" value="Hydrolase_4"/>
</dbReference>
<feature type="domain" description="Serine aminopeptidase S33" evidence="1">
    <location>
        <begin position="42"/>
        <end position="119"/>
    </location>
</feature>
<evidence type="ECO:0000313" key="3">
    <source>
        <dbReference type="Proteomes" id="UP001202328"/>
    </source>
</evidence>
<feature type="domain" description="Serine aminopeptidase S33" evidence="1">
    <location>
        <begin position="146"/>
        <end position="202"/>
    </location>
</feature>
<gene>
    <name evidence="2" type="ORF">MKW98_026231</name>
</gene>
<dbReference type="Gene3D" id="3.40.50.1820">
    <property type="entry name" value="alpha/beta hydrolase"/>
    <property type="match status" value="1"/>
</dbReference>
<organism evidence="2 3">
    <name type="scientific">Papaver atlanticum</name>
    <dbReference type="NCBI Taxonomy" id="357466"/>
    <lineage>
        <taxon>Eukaryota</taxon>
        <taxon>Viridiplantae</taxon>
        <taxon>Streptophyta</taxon>
        <taxon>Embryophyta</taxon>
        <taxon>Tracheophyta</taxon>
        <taxon>Spermatophyta</taxon>
        <taxon>Magnoliopsida</taxon>
        <taxon>Ranunculales</taxon>
        <taxon>Papaveraceae</taxon>
        <taxon>Papaveroideae</taxon>
        <taxon>Papaver</taxon>
    </lineage>
</organism>
<sequence>MFLVKFQQFSRTMVSPEFCYIASILWGFNWVEWKVHYILFFQLGHGGSYVLHEYVYSLDAAVNNLYKAFIEKVLAENPGLPCFRFGHSTDGAIFLKAMLDPKIETRIQGVVLSSPVLSPIFSFLLPKYQFIDANKNGLTVSRYPDALIAKTSKITIPFFILHGTADTVTDPNGSRRLYEKAASTDKSIKLYDGLLHVLPFEPGREVIRNDIIEWLTSRIK</sequence>
<evidence type="ECO:0000259" key="1">
    <source>
        <dbReference type="Pfam" id="PF12146"/>
    </source>
</evidence>
<proteinExistence type="predicted"/>
<reference evidence="2" key="1">
    <citation type="submission" date="2022-04" db="EMBL/GenBank/DDBJ databases">
        <title>A functionally conserved STORR gene fusion in Papaver species that diverged 16.8 million years ago.</title>
        <authorList>
            <person name="Catania T."/>
        </authorList>
    </citation>
    <scope>NUCLEOTIDE SEQUENCE</scope>
    <source>
        <strain evidence="2">S-188037</strain>
    </source>
</reference>
<keyword evidence="3" id="KW-1185">Reference proteome</keyword>
<accession>A0AAD4THR5</accession>
<dbReference type="AlphaFoldDB" id="A0AAD4THR5"/>
<dbReference type="PANTHER" id="PTHR11614">
    <property type="entry name" value="PHOSPHOLIPASE-RELATED"/>
    <property type="match status" value="1"/>
</dbReference>
<protein>
    <recommendedName>
        <fullName evidence="1">Serine aminopeptidase S33 domain-containing protein</fullName>
    </recommendedName>
</protein>
<dbReference type="InterPro" id="IPR029058">
    <property type="entry name" value="AB_hydrolase_fold"/>
</dbReference>
<dbReference type="InterPro" id="IPR051044">
    <property type="entry name" value="MAG_DAG_Lipase"/>
</dbReference>
<dbReference type="Proteomes" id="UP001202328">
    <property type="component" value="Unassembled WGS sequence"/>
</dbReference>